<dbReference type="AlphaFoldDB" id="A0A7S3AC68"/>
<evidence type="ECO:0000259" key="5">
    <source>
        <dbReference type="Pfam" id="PF01625"/>
    </source>
</evidence>
<sequence length="250" mass="27795">MNGFVVVPWASSTARGGHRGCCQMSAVQPRRDFLKLASLVSASAFVGPVAAAGNTEVAIFAGGCFWCMEKPYDVLPGVKSTTSGYCGGNEKNPTYKAVGSGKTGHAESMRVEYDPSQVSYEQLLDVFWHNIDPTTVNKEFCDTGKQYRTAIFYLNEEQKIAALASKKRYEESNVFGKKIVTEISPAKTFWEAEDYHQDYYKKNPQLYAFYRANCGRDRYLESIWGESGSSFSITDIPSAVKQRLSKPNSD</sequence>
<dbReference type="HAMAP" id="MF_01401">
    <property type="entry name" value="MsrA"/>
    <property type="match status" value="1"/>
</dbReference>
<gene>
    <name evidence="6" type="ORF">RMAR00112_LOCUS34920</name>
</gene>
<dbReference type="Pfam" id="PF01625">
    <property type="entry name" value="PMSR"/>
    <property type="match status" value="1"/>
</dbReference>
<dbReference type="GO" id="GO:0008113">
    <property type="term" value="F:peptide-methionine (S)-S-oxide reductase activity"/>
    <property type="evidence" value="ECO:0007669"/>
    <property type="project" value="UniProtKB-EC"/>
</dbReference>
<accession>A0A7S3AC68</accession>
<evidence type="ECO:0000256" key="1">
    <source>
        <dbReference type="ARBA" id="ARBA00005591"/>
    </source>
</evidence>
<keyword evidence="3" id="KW-0560">Oxidoreductase</keyword>
<evidence type="ECO:0000256" key="2">
    <source>
        <dbReference type="ARBA" id="ARBA00012502"/>
    </source>
</evidence>
<dbReference type="InterPro" id="IPR036509">
    <property type="entry name" value="Met_Sox_Rdtase_MsrA_sf"/>
</dbReference>
<dbReference type="InterPro" id="IPR002569">
    <property type="entry name" value="Met_Sox_Rdtase_MsrA_dom"/>
</dbReference>
<comment type="similarity">
    <text evidence="1">Belongs to the MsrA Met sulfoxide reductase family.</text>
</comment>
<dbReference type="EC" id="1.8.4.11" evidence="2"/>
<dbReference type="PANTHER" id="PTHR43774">
    <property type="entry name" value="PEPTIDE METHIONINE SULFOXIDE REDUCTASE"/>
    <property type="match status" value="1"/>
</dbReference>
<feature type="domain" description="Peptide methionine sulphoxide reductase MsrA" evidence="5">
    <location>
        <begin position="58"/>
        <end position="207"/>
    </location>
</feature>
<name>A0A7S3AC68_9RHOD</name>
<protein>
    <recommendedName>
        <fullName evidence="2">peptide-methionine (S)-S-oxide reductase</fullName>
        <ecNumber evidence="2">1.8.4.11</ecNumber>
    </recommendedName>
    <alternativeName>
        <fullName evidence="4">Peptide-methionine (S)-S-oxide reductase</fullName>
    </alternativeName>
</protein>
<dbReference type="PANTHER" id="PTHR43774:SF1">
    <property type="entry name" value="PEPTIDE METHIONINE SULFOXIDE REDUCTASE MSRA 2"/>
    <property type="match status" value="1"/>
</dbReference>
<reference evidence="6" key="1">
    <citation type="submission" date="2021-01" db="EMBL/GenBank/DDBJ databases">
        <authorList>
            <person name="Corre E."/>
            <person name="Pelletier E."/>
            <person name="Niang G."/>
            <person name="Scheremetjew M."/>
            <person name="Finn R."/>
            <person name="Kale V."/>
            <person name="Holt S."/>
            <person name="Cochrane G."/>
            <person name="Meng A."/>
            <person name="Brown T."/>
            <person name="Cohen L."/>
        </authorList>
    </citation>
    <scope>NUCLEOTIDE SEQUENCE</scope>
    <source>
        <strain evidence="6">CCMP 769</strain>
    </source>
</reference>
<organism evidence="6">
    <name type="scientific">Rhodosorus marinus</name>
    <dbReference type="NCBI Taxonomy" id="101924"/>
    <lineage>
        <taxon>Eukaryota</taxon>
        <taxon>Rhodophyta</taxon>
        <taxon>Stylonematophyceae</taxon>
        <taxon>Stylonematales</taxon>
        <taxon>Stylonemataceae</taxon>
        <taxon>Rhodosorus</taxon>
    </lineage>
</organism>
<dbReference type="EMBL" id="HBHW01044913">
    <property type="protein sequence ID" value="CAE0066848.1"/>
    <property type="molecule type" value="Transcribed_RNA"/>
</dbReference>
<evidence type="ECO:0000256" key="3">
    <source>
        <dbReference type="ARBA" id="ARBA00023002"/>
    </source>
</evidence>
<dbReference type="NCBIfam" id="TIGR00401">
    <property type="entry name" value="msrA"/>
    <property type="match status" value="1"/>
</dbReference>
<evidence type="ECO:0000256" key="4">
    <source>
        <dbReference type="ARBA" id="ARBA00030643"/>
    </source>
</evidence>
<dbReference type="SUPFAM" id="SSF55068">
    <property type="entry name" value="Peptide methionine sulfoxide reductase"/>
    <property type="match status" value="1"/>
</dbReference>
<proteinExistence type="inferred from homology"/>
<evidence type="ECO:0000313" key="6">
    <source>
        <dbReference type="EMBL" id="CAE0066848.1"/>
    </source>
</evidence>
<dbReference type="Gene3D" id="3.30.1060.10">
    <property type="entry name" value="Peptide methionine sulphoxide reductase MsrA"/>
    <property type="match status" value="1"/>
</dbReference>